<protein>
    <submittedName>
        <fullName evidence="1">Uncharacterized protein</fullName>
    </submittedName>
</protein>
<comment type="caution">
    <text evidence="1">The sequence shown here is derived from an EMBL/GenBank/DDBJ whole genome shotgun (WGS) entry which is preliminary data.</text>
</comment>
<keyword evidence="2" id="KW-1185">Reference proteome</keyword>
<proteinExistence type="predicted"/>
<accession>A0ABU7MMV8</accession>
<dbReference type="EMBL" id="JAZDWZ010000006">
    <property type="protein sequence ID" value="MEE3928396.1"/>
    <property type="molecule type" value="Genomic_DNA"/>
</dbReference>
<dbReference type="Proteomes" id="UP001344817">
    <property type="component" value="Unassembled WGS sequence"/>
</dbReference>
<evidence type="ECO:0000313" key="1">
    <source>
        <dbReference type="EMBL" id="MEE3928396.1"/>
    </source>
</evidence>
<reference evidence="1" key="1">
    <citation type="submission" date="2024-01" db="EMBL/GenBank/DDBJ databases">
        <title>Genome sequence of Mycoplasma ciconiae type strain DSM 25251.</title>
        <authorList>
            <person name="Spergser J."/>
        </authorList>
    </citation>
    <scope>NUCLEOTIDE SEQUENCE [LARGE SCALE GENOMIC DNA]</scope>
    <source>
        <strain evidence="1">DSM 25251</strain>
    </source>
</reference>
<sequence>MLVNSLNRVYNLEDHVYKFNPYRFKIKNQNFDNSNKKSEWIRSKDIKIQLIKNHDDNKVILAFYVDFNLDVPLLWPKATLKINDQIIFEHTKISKGFFALDKDVLNLDFEHLNSIELTLFNYDDVFSKTTIYKSDLINDPPQIQTDNTFVELKYPASYDFWFTKESFKLNTQYYKININLRNINQLKTSEIFGYSITKKTFEYLSPKNRYDFGFPQTTNNELILQDSQKNVPLKFVYASEIDQNNVGLIKNNLKSLHRLIKIKANDYNGKEFDVINNVIKFKNIINTKKTLILNLILDNKKIPITFNLLVKKHRENFKKFNIKIKTLTNPKKLNKYDYLIKFADFKDLLLAENLDILTFEKYIKKDEENIDDF</sequence>
<gene>
    <name evidence="1" type="ORF">V2E24_02280</name>
</gene>
<name>A0ABU7MMV8_9BACT</name>
<organism evidence="1 2">
    <name type="scientific">Mycoplasmopsis ciconiae</name>
    <dbReference type="NCBI Taxonomy" id="561067"/>
    <lineage>
        <taxon>Bacteria</taxon>
        <taxon>Bacillati</taxon>
        <taxon>Mycoplasmatota</taxon>
        <taxon>Mycoplasmoidales</taxon>
        <taxon>Metamycoplasmataceae</taxon>
        <taxon>Mycoplasmopsis</taxon>
    </lineage>
</organism>
<dbReference type="RefSeq" id="WP_330500808.1">
    <property type="nucleotide sequence ID" value="NZ_JAZDWZ010000006.1"/>
</dbReference>
<evidence type="ECO:0000313" key="2">
    <source>
        <dbReference type="Proteomes" id="UP001344817"/>
    </source>
</evidence>